<evidence type="ECO:0000256" key="1">
    <source>
        <dbReference type="SAM" id="Phobius"/>
    </source>
</evidence>
<keyword evidence="1" id="KW-0472">Membrane</keyword>
<feature type="transmembrane region" description="Helical" evidence="1">
    <location>
        <begin position="6"/>
        <end position="34"/>
    </location>
</feature>
<gene>
    <name evidence="2" type="ORF">RP75_14425</name>
</gene>
<protein>
    <submittedName>
        <fullName evidence="2">Uncharacterized protein</fullName>
    </submittedName>
</protein>
<evidence type="ECO:0000313" key="3">
    <source>
        <dbReference type="Proteomes" id="UP000032564"/>
    </source>
</evidence>
<reference evidence="2 3" key="1">
    <citation type="submission" date="2014-12" db="EMBL/GenBank/DDBJ databases">
        <authorList>
            <person name="Kuzmanovic N."/>
            <person name="Pulawska J."/>
            <person name="Obradovic A."/>
        </authorList>
    </citation>
    <scope>NUCLEOTIDE SEQUENCE [LARGE SCALE GENOMIC DNA]</scope>
    <source>
        <strain evidence="2 3">KFB 330</strain>
    </source>
</reference>
<dbReference type="RefSeq" id="WP_045019551.1">
    <property type="nucleotide sequence ID" value="NZ_CP166105.1"/>
</dbReference>
<dbReference type="EMBL" id="JWIT01000008">
    <property type="protein sequence ID" value="KJF72762.1"/>
    <property type="molecule type" value="Genomic_DNA"/>
</dbReference>
<keyword evidence="3" id="KW-1185">Reference proteome</keyword>
<dbReference type="Proteomes" id="UP000032564">
    <property type="component" value="Unassembled WGS sequence"/>
</dbReference>
<keyword evidence="1" id="KW-1133">Transmembrane helix</keyword>
<comment type="caution">
    <text evidence="2">The sequence shown here is derived from an EMBL/GenBank/DDBJ whole genome shotgun (WGS) entry which is preliminary data.</text>
</comment>
<name>A0ABR5D6R4_9HYPH</name>
<keyword evidence="1" id="KW-0812">Transmembrane</keyword>
<sequence length="342" mass="36453">MIPIALIPASFFVVLLVSAVSALILLSWLAVLAARRGARRAFRARLWLTLPLVILLTLSSTFLLSFLYQGYLVDADMKREEAARKITLEKPAVVAGIAMPAGTHLHSKVPGDPEAFDSAHFPVPTLVNGIAAESLSRNLYPDVDTDAYTVTSMELMLATDQRVDGWLCGKGEPVAFELEAGEASFYSCALGPANRLESLEIPTGAKLMTLGASRGWTVFLAPEAIVTVRGLPLQGARLVVDRGRHFAGFSEAVLATDLRLGGVAYPAGTRIHSKEWTSPGRDSDSLILSPVRGQVAKPDGQPDVAFGNSIVQTVAGEVLAILPNPKAGIVDFEEISVDNPGN</sequence>
<evidence type="ECO:0000313" key="2">
    <source>
        <dbReference type="EMBL" id="KJF72762.1"/>
    </source>
</evidence>
<proteinExistence type="predicted"/>
<feature type="transmembrane region" description="Helical" evidence="1">
    <location>
        <begin position="46"/>
        <end position="68"/>
    </location>
</feature>
<accession>A0ABR5D6R4</accession>
<organism evidence="2 3">
    <name type="scientific">Agrobacterium arsenijevicii</name>
    <dbReference type="NCBI Taxonomy" id="1585697"/>
    <lineage>
        <taxon>Bacteria</taxon>
        <taxon>Pseudomonadati</taxon>
        <taxon>Pseudomonadota</taxon>
        <taxon>Alphaproteobacteria</taxon>
        <taxon>Hyphomicrobiales</taxon>
        <taxon>Rhizobiaceae</taxon>
        <taxon>Rhizobium/Agrobacterium group</taxon>
        <taxon>Agrobacterium</taxon>
    </lineage>
</organism>